<dbReference type="InterPro" id="IPR005475">
    <property type="entry name" value="Transketolase-like_Pyr-bd"/>
</dbReference>
<dbReference type="InterPro" id="IPR029061">
    <property type="entry name" value="THDP-binding"/>
</dbReference>
<evidence type="ECO:0000256" key="2">
    <source>
        <dbReference type="ARBA" id="ARBA00007131"/>
    </source>
</evidence>
<dbReference type="Pfam" id="PF02780">
    <property type="entry name" value="Transketolase_C"/>
    <property type="match status" value="1"/>
</dbReference>
<dbReference type="InterPro" id="IPR009014">
    <property type="entry name" value="Transketo_C/PFOR_II"/>
</dbReference>
<organism evidence="5 6">
    <name type="scientific">Bifidobacterium tsurumiense</name>
    <dbReference type="NCBI Taxonomy" id="356829"/>
    <lineage>
        <taxon>Bacteria</taxon>
        <taxon>Bacillati</taxon>
        <taxon>Actinomycetota</taxon>
        <taxon>Actinomycetes</taxon>
        <taxon>Bifidobacteriales</taxon>
        <taxon>Bifidobacteriaceae</taxon>
        <taxon>Bifidobacterium</taxon>
    </lineage>
</organism>
<keyword evidence="6" id="KW-1185">Reference proteome</keyword>
<dbReference type="GO" id="GO:0000287">
    <property type="term" value="F:magnesium ion binding"/>
    <property type="evidence" value="ECO:0007669"/>
    <property type="project" value="UniProtKB-ARBA"/>
</dbReference>
<dbReference type="PANTHER" id="PTHR43825:SF1">
    <property type="entry name" value="TRANSKETOLASE-LIKE PYRIMIDINE-BINDING DOMAIN-CONTAINING PROTEIN"/>
    <property type="match status" value="1"/>
</dbReference>
<evidence type="ECO:0000256" key="1">
    <source>
        <dbReference type="ARBA" id="ARBA00001964"/>
    </source>
</evidence>
<dbReference type="FunFam" id="3.40.50.970:FF:000129">
    <property type="entry name" value="Transketolase"/>
    <property type="match status" value="1"/>
</dbReference>
<comment type="similarity">
    <text evidence="2">Belongs to the transketolase family.</text>
</comment>
<dbReference type="STRING" id="356829.BITS_0187"/>
<dbReference type="SUPFAM" id="SSF52518">
    <property type="entry name" value="Thiamin diphosphate-binding fold (THDP-binding)"/>
    <property type="match status" value="1"/>
</dbReference>
<dbReference type="CDD" id="cd07033">
    <property type="entry name" value="TPP_PYR_DXS_TK_like"/>
    <property type="match status" value="1"/>
</dbReference>
<name>A0A087ECL0_9BIFI</name>
<dbReference type="Proteomes" id="UP000029080">
    <property type="component" value="Unassembled WGS sequence"/>
</dbReference>
<dbReference type="AlphaFoldDB" id="A0A087ECL0"/>
<dbReference type="eggNOG" id="COG3958">
    <property type="taxonomic scope" value="Bacteria"/>
</dbReference>
<reference evidence="5 6" key="1">
    <citation type="submission" date="2014-03" db="EMBL/GenBank/DDBJ databases">
        <title>Genomics of Bifidobacteria.</title>
        <authorList>
            <person name="Ventura M."/>
            <person name="Milani C."/>
            <person name="Lugli G.A."/>
        </authorList>
    </citation>
    <scope>NUCLEOTIDE SEQUENCE [LARGE SCALE GENOMIC DNA]</scope>
    <source>
        <strain evidence="5 6">JCM 13495</strain>
    </source>
</reference>
<dbReference type="Pfam" id="PF02779">
    <property type="entry name" value="Transket_pyr"/>
    <property type="match status" value="1"/>
</dbReference>
<dbReference type="EMBL" id="JGZU01000015">
    <property type="protein sequence ID" value="KFJ05511.1"/>
    <property type="molecule type" value="Genomic_DNA"/>
</dbReference>
<dbReference type="SMART" id="SM00861">
    <property type="entry name" value="Transket_pyr"/>
    <property type="match status" value="1"/>
</dbReference>
<feature type="domain" description="Transketolase-like pyrimidine-binding" evidence="4">
    <location>
        <begin position="4"/>
        <end position="170"/>
    </location>
</feature>
<dbReference type="Gene3D" id="3.40.50.970">
    <property type="match status" value="1"/>
</dbReference>
<proteinExistence type="inferred from homology"/>
<dbReference type="GO" id="GO:0004802">
    <property type="term" value="F:transketolase activity"/>
    <property type="evidence" value="ECO:0007669"/>
    <property type="project" value="UniProtKB-EC"/>
</dbReference>
<evidence type="ECO:0000313" key="6">
    <source>
        <dbReference type="Proteomes" id="UP000029080"/>
    </source>
</evidence>
<comment type="cofactor">
    <cofactor evidence="1">
        <name>thiamine diphosphate</name>
        <dbReference type="ChEBI" id="CHEBI:58937"/>
    </cofactor>
</comment>
<evidence type="ECO:0000256" key="3">
    <source>
        <dbReference type="ARBA" id="ARBA00023052"/>
    </source>
</evidence>
<accession>A0A087ECL0</accession>
<comment type="caution">
    <text evidence="5">The sequence shown here is derived from an EMBL/GenBank/DDBJ whole genome shotgun (WGS) entry which is preliminary data.</text>
</comment>
<gene>
    <name evidence="5" type="ORF">BITS_0187</name>
</gene>
<dbReference type="EC" id="2.2.1.1" evidence="5"/>
<protein>
    <submittedName>
        <fullName evidence="5">Transketolase</fullName>
        <ecNumber evidence="5">2.2.1.1</ecNumber>
    </submittedName>
</protein>
<dbReference type="PANTHER" id="PTHR43825">
    <property type="entry name" value="PYRUVATE DEHYDROGENASE E1 COMPONENT"/>
    <property type="match status" value="1"/>
</dbReference>
<keyword evidence="3" id="KW-0786">Thiamine pyrophosphate</keyword>
<evidence type="ECO:0000259" key="4">
    <source>
        <dbReference type="SMART" id="SM00861"/>
    </source>
</evidence>
<sequence>MKKVSTREIYGRTLCELGDRDDSVVVVDADLSLCTMTCYFAGKHPERFFNVGISEANMVGVGAGLAATGKTVFVNSFAMFTAGRAYDQIRNSVCYPHLNVKVVGTHAGLTVGEDGATHQCVEDMSLMRTVPGMTVIVPCDAEETRQAVYAMADYNGPCYFRLGRAPVSNVVDSLPGYKFEIGKAVTVKEGTDVTVIAAGTMVEVALEASSALKVKGINARVINMHTIKPIDRNAILSAARETGAIVTAEEHNVIGGLGSAVSEVIVESDTRVPVVRVGVQDVFGHSAPAEVCMAAYGLTSDRVAQAVQQAIAMR</sequence>
<keyword evidence="5" id="KW-0808">Transferase</keyword>
<dbReference type="SUPFAM" id="SSF52922">
    <property type="entry name" value="TK C-terminal domain-like"/>
    <property type="match status" value="1"/>
</dbReference>
<dbReference type="OrthoDB" id="8732661at2"/>
<dbReference type="RefSeq" id="WP_034533473.1">
    <property type="nucleotide sequence ID" value="NZ_JAXEUP010000020.1"/>
</dbReference>
<dbReference type="Gene3D" id="3.40.50.920">
    <property type="match status" value="1"/>
</dbReference>
<evidence type="ECO:0000313" key="5">
    <source>
        <dbReference type="EMBL" id="KFJ05511.1"/>
    </source>
</evidence>
<dbReference type="InterPro" id="IPR033248">
    <property type="entry name" value="Transketolase_C"/>
</dbReference>
<dbReference type="InterPro" id="IPR051157">
    <property type="entry name" value="PDH/Transketolase"/>
</dbReference>